<dbReference type="Pfam" id="PF02082">
    <property type="entry name" value="Rrf2"/>
    <property type="match status" value="1"/>
</dbReference>
<dbReference type="GO" id="GO:0003700">
    <property type="term" value="F:DNA-binding transcription factor activity"/>
    <property type="evidence" value="ECO:0007669"/>
    <property type="project" value="TreeGrafter"/>
</dbReference>
<gene>
    <name evidence="2" type="ORF">GZH52_14710</name>
</gene>
<dbReference type="Gene3D" id="1.10.10.10">
    <property type="entry name" value="Winged helix-like DNA-binding domain superfamily/Winged helix DNA-binding domain"/>
    <property type="match status" value="1"/>
</dbReference>
<evidence type="ECO:0000256" key="1">
    <source>
        <dbReference type="ARBA" id="ARBA00023125"/>
    </source>
</evidence>
<dbReference type="RefSeq" id="WP_163317549.1">
    <property type="nucleotide sequence ID" value="NZ_JAAGAA010000015.1"/>
</dbReference>
<evidence type="ECO:0000313" key="2">
    <source>
        <dbReference type="EMBL" id="NDV14023.1"/>
    </source>
</evidence>
<dbReference type="InterPro" id="IPR000944">
    <property type="entry name" value="Tscrpt_reg_Rrf2"/>
</dbReference>
<reference evidence="2 3" key="1">
    <citation type="submission" date="2020-02" db="EMBL/GenBank/DDBJ databases">
        <authorList>
            <person name="Yang Z."/>
        </authorList>
    </citation>
    <scope>NUCLEOTIDE SEQUENCE [LARGE SCALE GENOMIC DNA]</scope>
    <source>
        <strain evidence="2 3">HX-7-9</strain>
    </source>
</reference>
<dbReference type="AlphaFoldDB" id="A0A6B2KVJ4"/>
<name>A0A6B2KVJ4_9NEIS</name>
<keyword evidence="1" id="KW-0238">DNA-binding</keyword>
<dbReference type="GO" id="GO:0005829">
    <property type="term" value="C:cytosol"/>
    <property type="evidence" value="ECO:0007669"/>
    <property type="project" value="TreeGrafter"/>
</dbReference>
<dbReference type="PROSITE" id="PS51197">
    <property type="entry name" value="HTH_RRF2_2"/>
    <property type="match status" value="1"/>
</dbReference>
<protein>
    <submittedName>
        <fullName evidence="2">Rrf2 family transcriptional regulator</fullName>
    </submittedName>
</protein>
<dbReference type="InterPro" id="IPR036390">
    <property type="entry name" value="WH_DNA-bd_sf"/>
</dbReference>
<dbReference type="InterPro" id="IPR036388">
    <property type="entry name" value="WH-like_DNA-bd_sf"/>
</dbReference>
<accession>A0A6B2KVJ4</accession>
<evidence type="ECO:0000313" key="3">
    <source>
        <dbReference type="Proteomes" id="UP000482578"/>
    </source>
</evidence>
<dbReference type="NCBIfam" id="TIGR00738">
    <property type="entry name" value="rrf2_super"/>
    <property type="match status" value="1"/>
</dbReference>
<dbReference type="PANTHER" id="PTHR33221:SF4">
    <property type="entry name" value="HTH-TYPE TRANSCRIPTIONAL REPRESSOR NSRR"/>
    <property type="match status" value="1"/>
</dbReference>
<comment type="caution">
    <text evidence="2">The sequence shown here is derived from an EMBL/GenBank/DDBJ whole genome shotgun (WGS) entry which is preliminary data.</text>
</comment>
<dbReference type="EMBL" id="JAAGAA010000015">
    <property type="protein sequence ID" value="NDV14023.1"/>
    <property type="molecule type" value="Genomic_DNA"/>
</dbReference>
<dbReference type="SUPFAM" id="SSF46785">
    <property type="entry name" value="Winged helix' DNA-binding domain"/>
    <property type="match status" value="1"/>
</dbReference>
<keyword evidence="3" id="KW-1185">Reference proteome</keyword>
<proteinExistence type="predicted"/>
<dbReference type="Proteomes" id="UP000482578">
    <property type="component" value="Unassembled WGS sequence"/>
</dbReference>
<organism evidence="2 3">
    <name type="scientific">Crenobacter caeni</name>
    <dbReference type="NCBI Taxonomy" id="2705474"/>
    <lineage>
        <taxon>Bacteria</taxon>
        <taxon>Pseudomonadati</taxon>
        <taxon>Pseudomonadota</taxon>
        <taxon>Betaproteobacteria</taxon>
        <taxon>Neisseriales</taxon>
        <taxon>Neisseriaceae</taxon>
        <taxon>Crenobacter</taxon>
    </lineage>
</organism>
<dbReference type="PANTHER" id="PTHR33221">
    <property type="entry name" value="WINGED HELIX-TURN-HELIX TRANSCRIPTIONAL REGULATOR, RRF2 FAMILY"/>
    <property type="match status" value="1"/>
</dbReference>
<dbReference type="GO" id="GO:0003677">
    <property type="term" value="F:DNA binding"/>
    <property type="evidence" value="ECO:0007669"/>
    <property type="project" value="UniProtKB-KW"/>
</dbReference>
<sequence>MRLNAFTDYCLRTLIYLSVQPDGLATRAQIAAAYAVSDNHLMKVVHFLGKAGLIETLRGRHGGMRLARLPADIRIGTLVRLCEEDVPVVECFEKGSGCRIDGLCALKHILFEAREAMYATLDCYTLADLSANREALAMQLGLPQAAE</sequence>